<evidence type="ECO:0000313" key="2">
    <source>
        <dbReference type="EMBL" id="SCL51182.1"/>
    </source>
</evidence>
<reference evidence="3" key="1">
    <citation type="submission" date="2016-06" db="EMBL/GenBank/DDBJ databases">
        <authorList>
            <person name="Varghese N."/>
            <person name="Submissions Spin"/>
        </authorList>
    </citation>
    <scope>NUCLEOTIDE SEQUENCE [LARGE SCALE GENOMIC DNA]</scope>
    <source>
        <strain evidence="3">DSM 44814</strain>
    </source>
</reference>
<accession>A0A1C6UAX3</accession>
<dbReference type="InterPro" id="IPR050471">
    <property type="entry name" value="AB_hydrolase"/>
</dbReference>
<dbReference type="RefSeq" id="WP_208602021.1">
    <property type="nucleotide sequence ID" value="NZ_FMHY01000002.1"/>
</dbReference>
<proteinExistence type="predicted"/>
<keyword evidence="3" id="KW-1185">Reference proteome</keyword>
<dbReference type="AlphaFoldDB" id="A0A1C6UAX3"/>
<protein>
    <submittedName>
        <fullName evidence="2">Pimeloyl-ACP methyl ester carboxylesterase</fullName>
    </submittedName>
</protein>
<dbReference type="GO" id="GO:0004806">
    <property type="term" value="F:triacylglycerol lipase activity"/>
    <property type="evidence" value="ECO:0007669"/>
    <property type="project" value="TreeGrafter"/>
</dbReference>
<evidence type="ECO:0000313" key="3">
    <source>
        <dbReference type="Proteomes" id="UP000199696"/>
    </source>
</evidence>
<dbReference type="Pfam" id="PF00561">
    <property type="entry name" value="Abhydrolase_1"/>
    <property type="match status" value="1"/>
</dbReference>
<organism evidence="2 3">
    <name type="scientific">Micromonospora eburnea</name>
    <dbReference type="NCBI Taxonomy" id="227316"/>
    <lineage>
        <taxon>Bacteria</taxon>
        <taxon>Bacillati</taxon>
        <taxon>Actinomycetota</taxon>
        <taxon>Actinomycetes</taxon>
        <taxon>Micromonosporales</taxon>
        <taxon>Micromonosporaceae</taxon>
        <taxon>Micromonospora</taxon>
    </lineage>
</organism>
<name>A0A1C6UAX3_9ACTN</name>
<dbReference type="InterPro" id="IPR029058">
    <property type="entry name" value="AB_hydrolase_fold"/>
</dbReference>
<dbReference type="GO" id="GO:0046503">
    <property type="term" value="P:glycerolipid catabolic process"/>
    <property type="evidence" value="ECO:0007669"/>
    <property type="project" value="TreeGrafter"/>
</dbReference>
<dbReference type="PANTHER" id="PTHR43433">
    <property type="entry name" value="HYDROLASE, ALPHA/BETA FOLD FAMILY PROTEIN"/>
    <property type="match status" value="1"/>
</dbReference>
<dbReference type="Gene3D" id="3.40.50.1820">
    <property type="entry name" value="alpha/beta hydrolase"/>
    <property type="match status" value="1"/>
</dbReference>
<dbReference type="PANTHER" id="PTHR43433:SF5">
    <property type="entry name" value="AB HYDROLASE-1 DOMAIN-CONTAINING PROTEIN"/>
    <property type="match status" value="1"/>
</dbReference>
<gene>
    <name evidence="2" type="ORF">GA0070604_2301</name>
</gene>
<dbReference type="STRING" id="227316.GA0070604_2301"/>
<evidence type="ECO:0000259" key="1">
    <source>
        <dbReference type="Pfam" id="PF00561"/>
    </source>
</evidence>
<dbReference type="SUPFAM" id="SSF53474">
    <property type="entry name" value="alpha/beta-Hydrolases"/>
    <property type="match status" value="1"/>
</dbReference>
<sequence length="299" mass="32177">MIQTDMIRTDGASLYCERRGNGPALLMISGGGGDAGYYSQVAEALADDYTVLTYDRRGNSRSTVDDRSAPLRMAEQSADALAVLAHHQLTSALVFGGSGGALIGLDLAARHRDVVEGLIAHEPPVFSLLSAGDRALIDELDEITRREGPWPSYLRFMTTIDRADSPAVVHNRVGRRLLGGAMRVGQRLAAYGPRPLREVSRFMGNAEYLMTREFAPFVAFEPDYDALTVSEIPIVIGVGVESRAYYPGRGGDAVAARLGLPVVEFPGAHAGYTQHPAAFATTLRAVLSQLCQPTPQFGE</sequence>
<dbReference type="EMBL" id="FMHY01000002">
    <property type="protein sequence ID" value="SCL51182.1"/>
    <property type="molecule type" value="Genomic_DNA"/>
</dbReference>
<dbReference type="Proteomes" id="UP000199696">
    <property type="component" value="Unassembled WGS sequence"/>
</dbReference>
<feature type="domain" description="AB hydrolase-1" evidence="1">
    <location>
        <begin position="23"/>
        <end position="128"/>
    </location>
</feature>
<dbReference type="InterPro" id="IPR000073">
    <property type="entry name" value="AB_hydrolase_1"/>
</dbReference>